<sequence>MAKIPPFHSIMQKIYHDDTNCPDARTIQVNHKRQGTAGKQKCLFCQRLNVKADMIQEVRQ</sequence>
<keyword evidence="2" id="KW-1185">Reference proteome</keyword>
<gene>
    <name evidence="1" type="ORF">GXP67_24140</name>
</gene>
<dbReference type="AlphaFoldDB" id="A0A6C0GPK2"/>
<dbReference type="Proteomes" id="UP000480178">
    <property type="component" value="Chromosome"/>
</dbReference>
<dbReference type="KEGG" id="rhoz:GXP67_24140"/>
<name>A0A6C0GPK2_9BACT</name>
<protein>
    <submittedName>
        <fullName evidence="1">Uncharacterized protein</fullName>
    </submittedName>
</protein>
<dbReference type="EMBL" id="CP048222">
    <property type="protein sequence ID" value="QHT69512.1"/>
    <property type="molecule type" value="Genomic_DNA"/>
</dbReference>
<accession>A0A6C0GPK2</accession>
<reference evidence="1 2" key="1">
    <citation type="submission" date="2020-01" db="EMBL/GenBank/DDBJ databases">
        <authorList>
            <person name="Kim M.K."/>
        </authorList>
    </citation>
    <scope>NUCLEOTIDE SEQUENCE [LARGE SCALE GENOMIC DNA]</scope>
    <source>
        <strain evidence="1 2">172606-1</strain>
    </source>
</reference>
<proteinExistence type="predicted"/>
<organism evidence="1 2">
    <name type="scientific">Rhodocytophaga rosea</name>
    <dbReference type="NCBI Taxonomy" id="2704465"/>
    <lineage>
        <taxon>Bacteria</taxon>
        <taxon>Pseudomonadati</taxon>
        <taxon>Bacteroidota</taxon>
        <taxon>Cytophagia</taxon>
        <taxon>Cytophagales</taxon>
        <taxon>Rhodocytophagaceae</taxon>
        <taxon>Rhodocytophaga</taxon>
    </lineage>
</organism>
<dbReference type="RefSeq" id="WP_162445501.1">
    <property type="nucleotide sequence ID" value="NZ_CP048222.1"/>
</dbReference>
<evidence type="ECO:0000313" key="1">
    <source>
        <dbReference type="EMBL" id="QHT69512.1"/>
    </source>
</evidence>
<evidence type="ECO:0000313" key="2">
    <source>
        <dbReference type="Proteomes" id="UP000480178"/>
    </source>
</evidence>